<dbReference type="InterPro" id="IPR000259">
    <property type="entry name" value="Adhesion_dom_fimbrial"/>
</dbReference>
<reference evidence="4" key="1">
    <citation type="submission" date="2017-02" db="EMBL/GenBank/DDBJ databases">
        <title>Complete genome sequence of Cupriavidus necator strain NH9, a 3-chlorobenzoate degrader.</title>
        <authorList>
            <person name="Moriuchi R."/>
            <person name="Dohra H."/>
            <person name="Ogawa N."/>
        </authorList>
    </citation>
    <scope>NUCLEOTIDE SEQUENCE [LARGE SCALE GENOMIC DNA]</scope>
    <source>
        <strain evidence="4">NH9</strain>
    </source>
</reference>
<evidence type="ECO:0000259" key="2">
    <source>
        <dbReference type="Pfam" id="PF00419"/>
    </source>
</evidence>
<evidence type="ECO:0000313" key="4">
    <source>
        <dbReference type="Proteomes" id="UP000189627"/>
    </source>
</evidence>
<dbReference type="EMBL" id="CP017757">
    <property type="protein sequence ID" value="AQV94544.1"/>
    <property type="molecule type" value="Genomic_DNA"/>
</dbReference>
<dbReference type="InterPro" id="IPR036937">
    <property type="entry name" value="Adhesion_dom_fimbrial_sf"/>
</dbReference>
<dbReference type="RefSeq" id="WP_078196758.1">
    <property type="nucleotide sequence ID" value="NZ_CP017757.2"/>
</dbReference>
<dbReference type="GO" id="GO:0009289">
    <property type="term" value="C:pilus"/>
    <property type="evidence" value="ECO:0007669"/>
    <property type="project" value="InterPro"/>
</dbReference>
<dbReference type="PANTHER" id="PTHR33420:SF3">
    <property type="entry name" value="FIMBRIAL SUBUNIT ELFA"/>
    <property type="match status" value="1"/>
</dbReference>
<organism evidence="3 4">
    <name type="scientific">Cupriavidus necator</name>
    <name type="common">Alcaligenes eutrophus</name>
    <name type="synonym">Ralstonia eutropha</name>
    <dbReference type="NCBI Taxonomy" id="106590"/>
    <lineage>
        <taxon>Bacteria</taxon>
        <taxon>Pseudomonadati</taxon>
        <taxon>Pseudomonadota</taxon>
        <taxon>Betaproteobacteria</taxon>
        <taxon>Burkholderiales</taxon>
        <taxon>Burkholderiaceae</taxon>
        <taxon>Cupriavidus</taxon>
    </lineage>
</organism>
<dbReference type="KEGG" id="cuh:BJN34_11670"/>
<evidence type="ECO:0000313" key="3">
    <source>
        <dbReference type="EMBL" id="AQV94544.1"/>
    </source>
</evidence>
<dbReference type="GO" id="GO:0043709">
    <property type="term" value="P:cell adhesion involved in single-species biofilm formation"/>
    <property type="evidence" value="ECO:0007669"/>
    <property type="project" value="TreeGrafter"/>
</dbReference>
<proteinExistence type="predicted"/>
<keyword evidence="1" id="KW-0732">Signal</keyword>
<accession>A0A1U9UP94</accession>
<sequence>MPTVFRVPPTSILRILLIARQWILTALLLLAGSALPGVAAAGCSFAAGRTGDITLSVPASITVPRDTPVGSVIYTSTLNPPPYQVSVSCTSDPAGIINLVGSQPVSSTLFPIGNSGLSARWMYQSTSSFFGAYGAMTLVGKTGFGGTRHGIQIVKTGNIAAGATVPGGYVLSWDFGALNALRLTLSNSIAIVTQSCSTSDVTVKLGTCRTSDLRGPGTYAAATGFTIPVNNCPAGMHSVKFRINPATAIASGTSSVATLDGSSTASGVGVQLLDGNGTPYAFGTVTAVSGYNSGTGGSLSIPMQARYYQTAAMVGAGSANTAMILTMDYQ</sequence>
<evidence type="ECO:0000256" key="1">
    <source>
        <dbReference type="ARBA" id="ARBA00022729"/>
    </source>
</evidence>
<dbReference type="SUPFAM" id="SSF49401">
    <property type="entry name" value="Bacterial adhesins"/>
    <property type="match status" value="1"/>
</dbReference>
<dbReference type="Pfam" id="PF00419">
    <property type="entry name" value="Fimbrial"/>
    <property type="match status" value="1"/>
</dbReference>
<dbReference type="InterPro" id="IPR050263">
    <property type="entry name" value="Bact_Fimbrial_Adh_Pro"/>
</dbReference>
<gene>
    <name evidence="3" type="ORF">BJN34_11670</name>
</gene>
<dbReference type="Proteomes" id="UP000189627">
    <property type="component" value="Chromosome 1"/>
</dbReference>
<dbReference type="Gene3D" id="2.60.40.3310">
    <property type="match status" value="1"/>
</dbReference>
<dbReference type="Gene3D" id="2.60.40.1090">
    <property type="entry name" value="Fimbrial-type adhesion domain"/>
    <property type="match status" value="1"/>
</dbReference>
<name>A0A1U9UP94_CUPNE</name>
<feature type="domain" description="Fimbrial-type adhesion" evidence="2">
    <location>
        <begin position="191"/>
        <end position="330"/>
    </location>
</feature>
<dbReference type="InterPro" id="IPR008966">
    <property type="entry name" value="Adhesion_dom_sf"/>
</dbReference>
<dbReference type="AlphaFoldDB" id="A0A1U9UP94"/>
<dbReference type="PANTHER" id="PTHR33420">
    <property type="entry name" value="FIMBRIAL SUBUNIT ELFA-RELATED"/>
    <property type="match status" value="1"/>
</dbReference>
<dbReference type="OrthoDB" id="8678921at2"/>
<protein>
    <submittedName>
        <fullName evidence="3">Type 1 fimbrial protein</fullName>
    </submittedName>
</protein>